<gene>
    <name evidence="1" type="ORF">TWF788_009520</name>
</gene>
<dbReference type="Proteomes" id="UP000479691">
    <property type="component" value="Unassembled WGS sequence"/>
</dbReference>
<dbReference type="EMBL" id="JAABOE010000066">
    <property type="protein sequence ID" value="KAF3172077.1"/>
    <property type="molecule type" value="Genomic_DNA"/>
</dbReference>
<organism evidence="1 2">
    <name type="scientific">Orbilia oligospora</name>
    <name type="common">Nematode-trapping fungus</name>
    <name type="synonym">Arthrobotrys oligospora</name>
    <dbReference type="NCBI Taxonomy" id="2813651"/>
    <lineage>
        <taxon>Eukaryota</taxon>
        <taxon>Fungi</taxon>
        <taxon>Dikarya</taxon>
        <taxon>Ascomycota</taxon>
        <taxon>Pezizomycotina</taxon>
        <taxon>Orbiliomycetes</taxon>
        <taxon>Orbiliales</taxon>
        <taxon>Orbiliaceae</taxon>
        <taxon>Orbilia</taxon>
    </lineage>
</organism>
<name>A0A7C8KGS6_ORBOL</name>
<protein>
    <submittedName>
        <fullName evidence="1">Uncharacterized protein</fullName>
    </submittedName>
</protein>
<evidence type="ECO:0000313" key="1">
    <source>
        <dbReference type="EMBL" id="KAF3172077.1"/>
    </source>
</evidence>
<comment type="caution">
    <text evidence="1">The sequence shown here is derived from an EMBL/GenBank/DDBJ whole genome shotgun (WGS) entry which is preliminary data.</text>
</comment>
<evidence type="ECO:0000313" key="2">
    <source>
        <dbReference type="Proteomes" id="UP000479691"/>
    </source>
</evidence>
<dbReference type="AlphaFoldDB" id="A0A7C8KGS6"/>
<sequence>MDNCDNISDTCVTVITIILTCRLYENQLINMDDGGSENPAGEFDGDRQLQEQLLSAIKEALVASLEFFWQATKKFTAEAPTRRAEDKKKLKFAKISRSRIITI</sequence>
<proteinExistence type="predicted"/>
<reference evidence="1 2" key="1">
    <citation type="submission" date="2019-06" db="EMBL/GenBank/DDBJ databases">
        <authorList>
            <person name="Palmer J.M."/>
        </authorList>
    </citation>
    <scope>NUCLEOTIDE SEQUENCE [LARGE SCALE GENOMIC DNA]</scope>
    <source>
        <strain evidence="1 2">TWF788</strain>
    </source>
</reference>
<accession>A0A7C8KGS6</accession>